<dbReference type="OrthoDB" id="5062115at2759"/>
<evidence type="ECO:0008006" key="5">
    <source>
        <dbReference type="Google" id="ProtNLM"/>
    </source>
</evidence>
<gene>
    <name evidence="3" type="ORF">GSOID_T00014598001</name>
</gene>
<feature type="transmembrane region" description="Helical" evidence="2">
    <location>
        <begin position="129"/>
        <end position="156"/>
    </location>
</feature>
<dbReference type="AlphaFoldDB" id="E4XLK7"/>
<evidence type="ECO:0000313" key="3">
    <source>
        <dbReference type="EMBL" id="CBY10922.1"/>
    </source>
</evidence>
<dbReference type="Proteomes" id="UP000001307">
    <property type="component" value="Unassembled WGS sequence"/>
</dbReference>
<dbReference type="SUPFAM" id="SSF103473">
    <property type="entry name" value="MFS general substrate transporter"/>
    <property type="match status" value="1"/>
</dbReference>
<keyword evidence="4" id="KW-1185">Reference proteome</keyword>
<accession>E4XLK7</accession>
<keyword evidence="2" id="KW-0812">Transmembrane</keyword>
<keyword evidence="2" id="KW-0472">Membrane</keyword>
<evidence type="ECO:0000313" key="4">
    <source>
        <dbReference type="Proteomes" id="UP000001307"/>
    </source>
</evidence>
<protein>
    <recommendedName>
        <fullName evidence="5">Solute carrier organic anion transporter family member</fullName>
    </recommendedName>
</protein>
<dbReference type="GO" id="GO:0043252">
    <property type="term" value="P:sodium-independent organic anion transport"/>
    <property type="evidence" value="ECO:0007669"/>
    <property type="project" value="TreeGrafter"/>
</dbReference>
<organism evidence="3">
    <name type="scientific">Oikopleura dioica</name>
    <name type="common">Tunicate</name>
    <dbReference type="NCBI Taxonomy" id="34765"/>
    <lineage>
        <taxon>Eukaryota</taxon>
        <taxon>Metazoa</taxon>
        <taxon>Chordata</taxon>
        <taxon>Tunicata</taxon>
        <taxon>Appendicularia</taxon>
        <taxon>Copelata</taxon>
        <taxon>Oikopleuridae</taxon>
        <taxon>Oikopleura</taxon>
    </lineage>
</organism>
<proteinExistence type="predicted"/>
<feature type="transmembrane region" description="Helical" evidence="2">
    <location>
        <begin position="83"/>
        <end position="100"/>
    </location>
</feature>
<evidence type="ECO:0000256" key="2">
    <source>
        <dbReference type="SAM" id="Phobius"/>
    </source>
</evidence>
<keyword evidence="2" id="KW-1133">Transmembrane helix</keyword>
<reference evidence="3" key="1">
    <citation type="journal article" date="2010" name="Science">
        <title>Plasticity of animal genome architecture unmasked by rapid evolution of a pelagic tunicate.</title>
        <authorList>
            <person name="Denoeud F."/>
            <person name="Henriet S."/>
            <person name="Mungpakdee S."/>
            <person name="Aury J.M."/>
            <person name="Da Silva C."/>
            <person name="Brinkmann H."/>
            <person name="Mikhaleva J."/>
            <person name="Olsen L.C."/>
            <person name="Jubin C."/>
            <person name="Canestro C."/>
            <person name="Bouquet J.M."/>
            <person name="Danks G."/>
            <person name="Poulain J."/>
            <person name="Campsteijn C."/>
            <person name="Adamski M."/>
            <person name="Cross I."/>
            <person name="Yadetie F."/>
            <person name="Muffato M."/>
            <person name="Louis A."/>
            <person name="Butcher S."/>
            <person name="Tsagkogeorga G."/>
            <person name="Konrad A."/>
            <person name="Singh S."/>
            <person name="Jensen M.F."/>
            <person name="Cong E.H."/>
            <person name="Eikeseth-Otteraa H."/>
            <person name="Noel B."/>
            <person name="Anthouard V."/>
            <person name="Porcel B.M."/>
            <person name="Kachouri-Lafond R."/>
            <person name="Nishino A."/>
            <person name="Ugolini M."/>
            <person name="Chourrout P."/>
            <person name="Nishida H."/>
            <person name="Aasland R."/>
            <person name="Huzurbazar S."/>
            <person name="Westhof E."/>
            <person name="Delsuc F."/>
            <person name="Lehrach H."/>
            <person name="Reinhardt R."/>
            <person name="Weissenbach J."/>
            <person name="Roy S.W."/>
            <person name="Artiguenave F."/>
            <person name="Postlethwait J.H."/>
            <person name="Manak J.R."/>
            <person name="Thompson E.M."/>
            <person name="Jaillon O."/>
            <person name="Du Pasquier L."/>
            <person name="Boudinot P."/>
            <person name="Liberles D.A."/>
            <person name="Volff J.N."/>
            <person name="Philippe H."/>
            <person name="Lenhard B."/>
            <person name="Roest Crollius H."/>
            <person name="Wincker P."/>
            <person name="Chourrout D."/>
        </authorList>
    </citation>
    <scope>NUCLEOTIDE SEQUENCE [LARGE SCALE GENOMIC DNA]</scope>
</reference>
<keyword evidence="1" id="KW-1015">Disulfide bond</keyword>
<dbReference type="InterPro" id="IPR004156">
    <property type="entry name" value="OATP"/>
</dbReference>
<dbReference type="PANTHER" id="PTHR11388">
    <property type="entry name" value="ORGANIC ANION TRANSPORTER"/>
    <property type="match status" value="1"/>
</dbReference>
<dbReference type="EMBL" id="FN653071">
    <property type="protein sequence ID" value="CBY10922.1"/>
    <property type="molecule type" value="Genomic_DNA"/>
</dbReference>
<dbReference type="GO" id="GO:0016323">
    <property type="term" value="C:basolateral plasma membrane"/>
    <property type="evidence" value="ECO:0007669"/>
    <property type="project" value="TreeGrafter"/>
</dbReference>
<dbReference type="Pfam" id="PF03137">
    <property type="entry name" value="OATP"/>
    <property type="match status" value="1"/>
</dbReference>
<sequence>MFCTLNENFTSCACSESGDLDLIAIKGTCATSEDEKEICDGQARLFLILTFFTVMFEFMPPTLVPIGTLRAVDPNLKGLSMGLQWVILRIFGSIPGPIVLGKLMDMACLVWQEDDCDEQGSCWIYDNRLLWNAMFILPIAMKGINIFCFFLAGYYYKPKVSENESEKFDSIKSSGEESSEF</sequence>
<dbReference type="InParanoid" id="E4XLK7"/>
<evidence type="ECO:0000256" key="1">
    <source>
        <dbReference type="ARBA" id="ARBA00023157"/>
    </source>
</evidence>
<dbReference type="PANTHER" id="PTHR11388:SF100">
    <property type="entry name" value="SOLUTE CARRIER ORGANIC ANION TRANSPORTER FAMILY MEMBER 4A1"/>
    <property type="match status" value="1"/>
</dbReference>
<feature type="transmembrane region" description="Helical" evidence="2">
    <location>
        <begin position="45"/>
        <end position="63"/>
    </location>
</feature>
<dbReference type="GO" id="GO:0015347">
    <property type="term" value="F:sodium-independent organic anion transmembrane transporter activity"/>
    <property type="evidence" value="ECO:0007669"/>
    <property type="project" value="TreeGrafter"/>
</dbReference>
<dbReference type="InterPro" id="IPR036259">
    <property type="entry name" value="MFS_trans_sf"/>
</dbReference>
<name>E4XLK7_OIKDI</name>